<evidence type="ECO:0000259" key="1">
    <source>
        <dbReference type="Pfam" id="PF03190"/>
    </source>
</evidence>
<organism evidence="2 3">
    <name type="scientific">Acidiferrimicrobium australe</name>
    <dbReference type="NCBI Taxonomy" id="2664430"/>
    <lineage>
        <taxon>Bacteria</taxon>
        <taxon>Bacillati</taxon>
        <taxon>Actinomycetota</taxon>
        <taxon>Acidimicrobiia</taxon>
        <taxon>Acidimicrobiales</taxon>
        <taxon>Acidimicrobiaceae</taxon>
        <taxon>Acidiferrimicrobium</taxon>
    </lineage>
</organism>
<keyword evidence="3" id="KW-1185">Reference proteome</keyword>
<dbReference type="InterPro" id="IPR008928">
    <property type="entry name" value="6-hairpin_glycosidase_sf"/>
</dbReference>
<accession>A0ABW9QWI3</accession>
<dbReference type="InterPro" id="IPR004879">
    <property type="entry name" value="Ssp411-like_TRX"/>
</dbReference>
<dbReference type="Gene3D" id="1.50.10.20">
    <property type="match status" value="1"/>
</dbReference>
<dbReference type="PIRSF" id="PIRSF006402">
    <property type="entry name" value="UCP006402_thioredoxin"/>
    <property type="match status" value="1"/>
</dbReference>
<dbReference type="SUPFAM" id="SSF48208">
    <property type="entry name" value="Six-hairpin glycosidases"/>
    <property type="match status" value="1"/>
</dbReference>
<dbReference type="SUPFAM" id="SSF52833">
    <property type="entry name" value="Thioredoxin-like"/>
    <property type="match status" value="1"/>
</dbReference>
<feature type="domain" description="Spermatogenesis-associated protein 20-like TRX" evidence="1">
    <location>
        <begin position="5"/>
        <end position="159"/>
    </location>
</feature>
<dbReference type="InterPro" id="IPR024705">
    <property type="entry name" value="Ssp411"/>
</dbReference>
<evidence type="ECO:0000313" key="3">
    <source>
        <dbReference type="Proteomes" id="UP000437736"/>
    </source>
</evidence>
<evidence type="ECO:0000313" key="2">
    <source>
        <dbReference type="EMBL" id="MST34232.1"/>
    </source>
</evidence>
<dbReference type="CDD" id="cd02955">
    <property type="entry name" value="SSP411"/>
    <property type="match status" value="1"/>
</dbReference>
<dbReference type="Proteomes" id="UP000437736">
    <property type="component" value="Unassembled WGS sequence"/>
</dbReference>
<dbReference type="PANTHER" id="PTHR42899:SF1">
    <property type="entry name" value="SPERMATOGENESIS-ASSOCIATED PROTEIN 20"/>
    <property type="match status" value="1"/>
</dbReference>
<dbReference type="Gene3D" id="3.40.30.10">
    <property type="entry name" value="Glutaredoxin"/>
    <property type="match status" value="1"/>
</dbReference>
<gene>
    <name evidence="2" type="ORF">GHK86_16070</name>
</gene>
<dbReference type="EMBL" id="WJHE01000906">
    <property type="protein sequence ID" value="MST34232.1"/>
    <property type="molecule type" value="Genomic_DNA"/>
</dbReference>
<dbReference type="PANTHER" id="PTHR42899">
    <property type="entry name" value="SPERMATOGENESIS-ASSOCIATED PROTEIN 20"/>
    <property type="match status" value="1"/>
</dbReference>
<sequence>MPTANRLAHETSPYLRQHAGNPVDWYPWGDAAFAAARERDVPIFLSVGYSACHWCHVMAHESFEDPEVAKIVNEGFVAVKVDREERPDVDAVYLEAVQAITGGGGWPMTVFLLPDGRPFFGGTYFPKAQFVELLQRVDEVWRTKRAELTTDATNLLEAIQRGTELPSLGWAADGDGRAARSPGLLAATADNLLARFDKEWGGFGEAPKFPQPPSLELLLQAWDRTGRDDIAHALTTTLDAMASGGIYDHLGGGFARYATDRRWLVPHFEKMLYDNALLARTYARAWAASGEAHYRQVVEETVGYLLRAPMRQPDGGLSSAEDADSEGEEGRYYTWSYEELAGVGGAGAAEWYGASEAGNWEGRNILWRPERGVLARPEPIEEARAELLAQREARVRPGLDDKVLTEWNAMAVAALAEAGRLLGRPEWVRAGVEIAEFLLGELQPEGRWMRSWQAGRARHPAFAADHAWLVEAFTRLAEATGEARWIEEARTAADALIGLFWDDQAGGFHTVGWDSEQLVARTKDTYDGAVPSTQSVAAAALLRLGTLCGADNLVEAARATIACMGPALAKAPAAFAGLAAVADLDLTGLTEVVVSGERPDLVAVAGAGYRPGTVLAWGERYDSPLWQGRDEAGDAGRAYVCRDFACQSPASTPEELEAQLEEWAV</sequence>
<reference evidence="2 3" key="1">
    <citation type="submission" date="2019-11" db="EMBL/GenBank/DDBJ databases">
        <title>Acidiferrimicrobium australis gen. nov., sp. nov., an acidophilic and obligately heterotrophic, member of the Actinobacteria that catalyses dissimilatory oxido- reduction of iron isolated from metal-rich acidic water in Chile.</title>
        <authorList>
            <person name="Gonzalez D."/>
            <person name="Huber K."/>
            <person name="Hedrich S."/>
            <person name="Rojas-Villalobos C."/>
            <person name="Quatrini R."/>
            <person name="Dinamarca M.A."/>
            <person name="Schwarz A."/>
            <person name="Canales C."/>
            <person name="Nancucheo I."/>
        </authorList>
    </citation>
    <scope>NUCLEOTIDE SEQUENCE [LARGE SCALE GENOMIC DNA]</scope>
    <source>
        <strain evidence="2 3">USS-CCA1</strain>
    </source>
</reference>
<dbReference type="Pfam" id="PF03190">
    <property type="entry name" value="Thioredox_DsbH"/>
    <property type="match status" value="1"/>
</dbReference>
<dbReference type="InterPro" id="IPR036249">
    <property type="entry name" value="Thioredoxin-like_sf"/>
</dbReference>
<name>A0ABW9QWI3_9ACTN</name>
<protein>
    <submittedName>
        <fullName evidence="2">DUF255 domain-containing protein</fullName>
    </submittedName>
</protein>
<proteinExistence type="predicted"/>
<comment type="caution">
    <text evidence="2">The sequence shown here is derived from an EMBL/GenBank/DDBJ whole genome shotgun (WGS) entry which is preliminary data.</text>
</comment>